<gene>
    <name evidence="7" type="ORF">pdam_00021379</name>
</gene>
<feature type="domain" description="THAP-type" evidence="6">
    <location>
        <begin position="1"/>
        <end position="97"/>
    </location>
</feature>
<dbReference type="Proteomes" id="UP000275408">
    <property type="component" value="Unassembled WGS sequence"/>
</dbReference>
<dbReference type="InterPro" id="IPR006612">
    <property type="entry name" value="THAP_Znf"/>
</dbReference>
<dbReference type="SMART" id="SM00980">
    <property type="entry name" value="THAP"/>
    <property type="match status" value="1"/>
</dbReference>
<keyword evidence="3" id="KW-0862">Zinc</keyword>
<dbReference type="PROSITE" id="PS50950">
    <property type="entry name" value="ZF_THAP"/>
    <property type="match status" value="1"/>
</dbReference>
<reference evidence="7 8" key="1">
    <citation type="journal article" date="2018" name="Sci. Rep.">
        <title>Comparative analysis of the Pocillopora damicornis genome highlights role of immune system in coral evolution.</title>
        <authorList>
            <person name="Cunning R."/>
            <person name="Bay R.A."/>
            <person name="Gillette P."/>
            <person name="Baker A.C."/>
            <person name="Traylor-Knowles N."/>
        </authorList>
    </citation>
    <scope>NUCLEOTIDE SEQUENCE [LARGE SCALE GENOMIC DNA]</scope>
    <source>
        <strain evidence="7">RSMAS</strain>
        <tissue evidence="7">Whole animal</tissue>
    </source>
</reference>
<keyword evidence="2 5" id="KW-0863">Zinc-finger</keyword>
<evidence type="ECO:0000256" key="4">
    <source>
        <dbReference type="ARBA" id="ARBA00023125"/>
    </source>
</evidence>
<accession>A0A3M6TEW9</accession>
<keyword evidence="4 5" id="KW-0238">DNA-binding</keyword>
<evidence type="ECO:0000256" key="1">
    <source>
        <dbReference type="ARBA" id="ARBA00022723"/>
    </source>
</evidence>
<sequence length="197" mass="22716">MPGDNCSVFGCGSCRRTKGIGIWKLPSARNAEYKKWREEWLSAITKTRVIDEDLKKQIDSDKVFTCEKHFNPEDVELFHSEKMVKKKPKIGALPTLNMPKRSHDTTKPAARPWRSVQSFKDLCKRVKTLKTLNDWIVQELEDRLVKPFELSSSILHHVIAKSVDPLLNDDDDGSSFPHQEYWRTRGCAVLFDNGKQC</sequence>
<comment type="caution">
    <text evidence="7">The sequence shown here is derived from an EMBL/GenBank/DDBJ whole genome shotgun (WGS) entry which is preliminary data.</text>
</comment>
<evidence type="ECO:0000259" key="6">
    <source>
        <dbReference type="PROSITE" id="PS50950"/>
    </source>
</evidence>
<organism evidence="7 8">
    <name type="scientific">Pocillopora damicornis</name>
    <name type="common">Cauliflower coral</name>
    <name type="synonym">Millepora damicornis</name>
    <dbReference type="NCBI Taxonomy" id="46731"/>
    <lineage>
        <taxon>Eukaryota</taxon>
        <taxon>Metazoa</taxon>
        <taxon>Cnidaria</taxon>
        <taxon>Anthozoa</taxon>
        <taxon>Hexacorallia</taxon>
        <taxon>Scleractinia</taxon>
        <taxon>Astrocoeniina</taxon>
        <taxon>Pocilloporidae</taxon>
        <taxon>Pocillopora</taxon>
    </lineage>
</organism>
<dbReference type="EMBL" id="RCHS01003751">
    <property type="protein sequence ID" value="RMX39922.1"/>
    <property type="molecule type" value="Genomic_DNA"/>
</dbReference>
<dbReference type="GO" id="GO:0003677">
    <property type="term" value="F:DNA binding"/>
    <property type="evidence" value="ECO:0007669"/>
    <property type="project" value="UniProtKB-UniRule"/>
</dbReference>
<dbReference type="OrthoDB" id="5983843at2759"/>
<dbReference type="SUPFAM" id="SSF57716">
    <property type="entry name" value="Glucocorticoid receptor-like (DNA-binding domain)"/>
    <property type="match status" value="1"/>
</dbReference>
<name>A0A3M6TEW9_POCDA</name>
<evidence type="ECO:0000256" key="2">
    <source>
        <dbReference type="ARBA" id="ARBA00022771"/>
    </source>
</evidence>
<feature type="non-terminal residue" evidence="7">
    <location>
        <position position="197"/>
    </location>
</feature>
<dbReference type="GO" id="GO:0008270">
    <property type="term" value="F:zinc ion binding"/>
    <property type="evidence" value="ECO:0007669"/>
    <property type="project" value="UniProtKB-KW"/>
</dbReference>
<keyword evidence="1" id="KW-0479">Metal-binding</keyword>
<protein>
    <recommendedName>
        <fullName evidence="6">THAP-type domain-containing protein</fullName>
    </recommendedName>
</protein>
<evidence type="ECO:0000313" key="7">
    <source>
        <dbReference type="EMBL" id="RMX39922.1"/>
    </source>
</evidence>
<dbReference type="Pfam" id="PF05485">
    <property type="entry name" value="THAP"/>
    <property type="match status" value="1"/>
</dbReference>
<dbReference type="AlphaFoldDB" id="A0A3M6TEW9"/>
<evidence type="ECO:0000256" key="5">
    <source>
        <dbReference type="PROSITE-ProRule" id="PRU00309"/>
    </source>
</evidence>
<evidence type="ECO:0000313" key="8">
    <source>
        <dbReference type="Proteomes" id="UP000275408"/>
    </source>
</evidence>
<evidence type="ECO:0000256" key="3">
    <source>
        <dbReference type="ARBA" id="ARBA00022833"/>
    </source>
</evidence>
<keyword evidence="8" id="KW-1185">Reference proteome</keyword>
<proteinExistence type="predicted"/>